<gene>
    <name evidence="2" type="ORF">LIER_23837</name>
</gene>
<name>A0AAV3R1U9_LITER</name>
<feature type="compositionally biased region" description="Acidic residues" evidence="1">
    <location>
        <begin position="155"/>
        <end position="166"/>
    </location>
</feature>
<dbReference type="AlphaFoldDB" id="A0AAV3R1U9"/>
<proteinExistence type="predicted"/>
<reference evidence="2 3" key="1">
    <citation type="submission" date="2024-01" db="EMBL/GenBank/DDBJ databases">
        <title>The complete chloroplast genome sequence of Lithospermum erythrorhizon: insights into the phylogenetic relationship among Boraginaceae species and the maternal lineages of purple gromwells.</title>
        <authorList>
            <person name="Okada T."/>
            <person name="Watanabe K."/>
        </authorList>
    </citation>
    <scope>NUCLEOTIDE SEQUENCE [LARGE SCALE GENOMIC DNA]</scope>
</reference>
<organism evidence="2 3">
    <name type="scientific">Lithospermum erythrorhizon</name>
    <name type="common">Purple gromwell</name>
    <name type="synonym">Lithospermum officinale var. erythrorhizon</name>
    <dbReference type="NCBI Taxonomy" id="34254"/>
    <lineage>
        <taxon>Eukaryota</taxon>
        <taxon>Viridiplantae</taxon>
        <taxon>Streptophyta</taxon>
        <taxon>Embryophyta</taxon>
        <taxon>Tracheophyta</taxon>
        <taxon>Spermatophyta</taxon>
        <taxon>Magnoliopsida</taxon>
        <taxon>eudicotyledons</taxon>
        <taxon>Gunneridae</taxon>
        <taxon>Pentapetalae</taxon>
        <taxon>asterids</taxon>
        <taxon>lamiids</taxon>
        <taxon>Boraginales</taxon>
        <taxon>Boraginaceae</taxon>
        <taxon>Boraginoideae</taxon>
        <taxon>Lithospermeae</taxon>
        <taxon>Lithospermum</taxon>
    </lineage>
</organism>
<dbReference type="EMBL" id="BAABME010006797">
    <property type="protein sequence ID" value="GAA0169321.1"/>
    <property type="molecule type" value="Genomic_DNA"/>
</dbReference>
<dbReference type="Proteomes" id="UP001454036">
    <property type="component" value="Unassembled WGS sequence"/>
</dbReference>
<sequence>MRNNTDDDVGGEKSQTVIDDEEIVQEEADEPIVEERVFDSSCAAVSETAGLSEPSVMPSFNDRCEMNNETSAGAKSGYIKTLNEDVEVLIPTTETKKSKNRKLRKMSDAGPSEPKQKLTREDKEAKKARRAERRARKAARRAQRAAKAHDTMEKEVEENVVEEEVEVIPPVLHTSVDDEWLPEQEQQVNDPDEDSDDEDVLLQEEIRYLNGVIQSSMARKYVFEACLKCLTGEEDVDVGGAAA</sequence>
<evidence type="ECO:0000256" key="1">
    <source>
        <dbReference type="SAM" id="MobiDB-lite"/>
    </source>
</evidence>
<evidence type="ECO:0000313" key="2">
    <source>
        <dbReference type="EMBL" id="GAA0169321.1"/>
    </source>
</evidence>
<comment type="caution">
    <text evidence="2">The sequence shown here is derived from an EMBL/GenBank/DDBJ whole genome shotgun (WGS) entry which is preliminary data.</text>
</comment>
<accession>A0AAV3R1U9</accession>
<evidence type="ECO:0000313" key="3">
    <source>
        <dbReference type="Proteomes" id="UP001454036"/>
    </source>
</evidence>
<feature type="compositionally biased region" description="Basic and acidic residues" evidence="1">
    <location>
        <begin position="114"/>
        <end position="125"/>
    </location>
</feature>
<feature type="region of interest" description="Disordered" evidence="1">
    <location>
        <begin position="90"/>
        <end position="198"/>
    </location>
</feature>
<protein>
    <submittedName>
        <fullName evidence="2">Uncharacterized protein</fullName>
    </submittedName>
</protein>
<feature type="compositionally biased region" description="Basic residues" evidence="1">
    <location>
        <begin position="126"/>
        <end position="146"/>
    </location>
</feature>
<keyword evidence="3" id="KW-1185">Reference proteome</keyword>